<name>A0A0A9ES08_ARUDO</name>
<dbReference type="EMBL" id="GBRH01197270">
    <property type="protein sequence ID" value="JAE00626.1"/>
    <property type="molecule type" value="Transcribed_RNA"/>
</dbReference>
<proteinExistence type="predicted"/>
<reference evidence="1" key="2">
    <citation type="journal article" date="2015" name="Data Brief">
        <title>Shoot transcriptome of the giant reed, Arundo donax.</title>
        <authorList>
            <person name="Barrero R.A."/>
            <person name="Guerrero F.D."/>
            <person name="Moolhuijzen P."/>
            <person name="Goolsby J.A."/>
            <person name="Tidwell J."/>
            <person name="Bellgard S.E."/>
            <person name="Bellgard M.I."/>
        </authorList>
    </citation>
    <scope>NUCLEOTIDE SEQUENCE</scope>
    <source>
        <tissue evidence="1">Shoot tissue taken approximately 20 cm above the soil surface</tissue>
    </source>
</reference>
<reference evidence="1" key="1">
    <citation type="submission" date="2014-09" db="EMBL/GenBank/DDBJ databases">
        <authorList>
            <person name="Magalhaes I.L.F."/>
            <person name="Oliveira U."/>
            <person name="Santos F.R."/>
            <person name="Vidigal T.H.D.A."/>
            <person name="Brescovit A.D."/>
            <person name="Santos A.J."/>
        </authorList>
    </citation>
    <scope>NUCLEOTIDE SEQUENCE</scope>
    <source>
        <tissue evidence="1">Shoot tissue taken approximately 20 cm above the soil surface</tissue>
    </source>
</reference>
<organism evidence="1">
    <name type="scientific">Arundo donax</name>
    <name type="common">Giant reed</name>
    <name type="synonym">Donax arundinaceus</name>
    <dbReference type="NCBI Taxonomy" id="35708"/>
    <lineage>
        <taxon>Eukaryota</taxon>
        <taxon>Viridiplantae</taxon>
        <taxon>Streptophyta</taxon>
        <taxon>Embryophyta</taxon>
        <taxon>Tracheophyta</taxon>
        <taxon>Spermatophyta</taxon>
        <taxon>Magnoliopsida</taxon>
        <taxon>Liliopsida</taxon>
        <taxon>Poales</taxon>
        <taxon>Poaceae</taxon>
        <taxon>PACMAD clade</taxon>
        <taxon>Arundinoideae</taxon>
        <taxon>Arundineae</taxon>
        <taxon>Arundo</taxon>
    </lineage>
</organism>
<dbReference type="AlphaFoldDB" id="A0A0A9ES08"/>
<accession>A0A0A9ES08</accession>
<sequence>MEDSQEEHEDMQLVQCIG</sequence>
<evidence type="ECO:0000313" key="1">
    <source>
        <dbReference type="EMBL" id="JAE00626.1"/>
    </source>
</evidence>
<protein>
    <submittedName>
        <fullName evidence="1">Mlo2</fullName>
    </submittedName>
</protein>